<evidence type="ECO:0000313" key="3">
    <source>
        <dbReference type="EMBL" id="GLS42224.1"/>
    </source>
</evidence>
<dbReference type="Proteomes" id="UP000517759">
    <property type="component" value="Unassembled WGS sequence"/>
</dbReference>
<dbReference type="Pfam" id="PF06812">
    <property type="entry name" value="ImpA_N"/>
    <property type="match status" value="1"/>
</dbReference>
<dbReference type="AlphaFoldDB" id="A0A7W6F6T6"/>
<evidence type="ECO:0000256" key="1">
    <source>
        <dbReference type="SAM" id="MobiDB-lite"/>
    </source>
</evidence>
<evidence type="ECO:0000313" key="6">
    <source>
        <dbReference type="Proteomes" id="UP001156881"/>
    </source>
</evidence>
<reference evidence="4 5" key="3">
    <citation type="submission" date="2020-08" db="EMBL/GenBank/DDBJ databases">
        <title>Genomic Encyclopedia of Type Strains, Phase IV (KMG-IV): sequencing the most valuable type-strain genomes for metagenomic binning, comparative biology and taxonomic classification.</title>
        <authorList>
            <person name="Goeker M."/>
        </authorList>
    </citation>
    <scope>NUCLEOTIDE SEQUENCE [LARGE SCALE GENOMIC DNA]</scope>
    <source>
        <strain evidence="4 5">DSM 24105</strain>
    </source>
</reference>
<proteinExistence type="predicted"/>
<reference evidence="3" key="4">
    <citation type="submission" date="2023-01" db="EMBL/GenBank/DDBJ databases">
        <title>Draft genome sequence of Methylobacterium brachythecii strain NBRC 107710.</title>
        <authorList>
            <person name="Sun Q."/>
            <person name="Mori K."/>
        </authorList>
    </citation>
    <scope>NUCLEOTIDE SEQUENCE</scope>
    <source>
        <strain evidence="3">NBRC 107710</strain>
    </source>
</reference>
<feature type="region of interest" description="Disordered" evidence="1">
    <location>
        <begin position="362"/>
        <end position="381"/>
    </location>
</feature>
<protein>
    <submittedName>
        <fullName evidence="4">Type VI secretion system protein ImpA</fullName>
    </submittedName>
</protein>
<evidence type="ECO:0000313" key="4">
    <source>
        <dbReference type="EMBL" id="MBB3902376.1"/>
    </source>
</evidence>
<dbReference type="InterPro" id="IPR010657">
    <property type="entry name" value="ImpA_N"/>
</dbReference>
<dbReference type="InterPro" id="IPR017740">
    <property type="entry name" value="TssA-like"/>
</dbReference>
<reference evidence="6" key="2">
    <citation type="journal article" date="2019" name="Int. J. Syst. Evol. Microbiol.">
        <title>The Global Catalogue of Microorganisms (GCM) 10K type strain sequencing project: providing services to taxonomists for standard genome sequencing and annotation.</title>
        <authorList>
            <consortium name="The Broad Institute Genomics Platform"/>
            <consortium name="The Broad Institute Genome Sequencing Center for Infectious Disease"/>
            <person name="Wu L."/>
            <person name="Ma J."/>
        </authorList>
    </citation>
    <scope>NUCLEOTIDE SEQUENCE [LARGE SCALE GENOMIC DNA]</scope>
    <source>
        <strain evidence="6">NBRC 107710</strain>
    </source>
</reference>
<dbReference type="RefSeq" id="WP_183504256.1">
    <property type="nucleotide sequence ID" value="NZ_BSPG01000001.1"/>
</dbReference>
<dbReference type="PANTHER" id="PTHR37951">
    <property type="entry name" value="CYTOPLASMIC PROTEIN-RELATED"/>
    <property type="match status" value="1"/>
</dbReference>
<reference evidence="3" key="1">
    <citation type="journal article" date="2014" name="Int. J. Syst. Evol. Microbiol.">
        <title>Complete genome of a new Firmicutes species belonging to the dominant human colonic microbiota ('Ruminococcus bicirculans') reveals two chromosomes and a selective capacity to utilize plant glucans.</title>
        <authorList>
            <consortium name="NISC Comparative Sequencing Program"/>
            <person name="Wegmann U."/>
            <person name="Louis P."/>
            <person name="Goesmann A."/>
            <person name="Henrissat B."/>
            <person name="Duncan S.H."/>
            <person name="Flint H.J."/>
        </authorList>
    </citation>
    <scope>NUCLEOTIDE SEQUENCE</scope>
    <source>
        <strain evidence="3">NBRC 107710</strain>
    </source>
</reference>
<evidence type="ECO:0000313" key="5">
    <source>
        <dbReference type="Proteomes" id="UP000517759"/>
    </source>
</evidence>
<name>A0A7W6F6T6_9HYPH</name>
<sequence length="446" mass="47383">MALELDYTKLVEPLSSDAPCGEDLDEVGDLDFLNQTSHVESLLPASFFTRDDEGRQQPFDRASIDFNRENKALLALLDRTRDLRVLTLLARLAMLNRDLAGFAKALAAIVSLLDAHWDAVHPRGEGGDYELRGAVLQGLDDTATVILPLQHVVLAQSRRHGAISFRTMMVANGEIPPREGEPALDRSAIEHAIDEGEPESRQAQADALQRISDEVARLSAVTIARGGYESAVKLDRLGSLVGRIWSLVGKTGGPAPGEEAAPAGDGEVAAVADTKPSVPRASGKIATAADAAAALAAAAGYLRSREPSSPAEILVRQAQMLVGKSFIEVMRILMPNRADEAVFAIGSNRGLRLTFDQLASVPDDPGGSSADAWTETGQDEGEDATVAPAVSFSAGSRAEAVALLKEAGTYFRSNEPASPIPLLIDKAIGVADRDFLAILRDVLPEE</sequence>
<feature type="domain" description="ImpA N-terminal" evidence="2">
    <location>
        <begin position="12"/>
        <end position="140"/>
    </location>
</feature>
<keyword evidence="6" id="KW-1185">Reference proteome</keyword>
<organism evidence="4 5">
    <name type="scientific">Methylobacterium brachythecii</name>
    <dbReference type="NCBI Taxonomy" id="1176177"/>
    <lineage>
        <taxon>Bacteria</taxon>
        <taxon>Pseudomonadati</taxon>
        <taxon>Pseudomonadota</taxon>
        <taxon>Alphaproteobacteria</taxon>
        <taxon>Hyphomicrobiales</taxon>
        <taxon>Methylobacteriaceae</taxon>
        <taxon>Methylobacterium</taxon>
    </lineage>
</organism>
<comment type="caution">
    <text evidence="4">The sequence shown here is derived from an EMBL/GenBank/DDBJ whole genome shotgun (WGS) entry which is preliminary data.</text>
</comment>
<dbReference type="EMBL" id="JACIDN010000003">
    <property type="protein sequence ID" value="MBB3902376.1"/>
    <property type="molecule type" value="Genomic_DNA"/>
</dbReference>
<dbReference type="Proteomes" id="UP001156881">
    <property type="component" value="Unassembled WGS sequence"/>
</dbReference>
<gene>
    <name evidence="3" type="ORF">GCM10007884_02090</name>
    <name evidence="4" type="ORF">GGR33_001871</name>
</gene>
<accession>A0A7W6F6T6</accession>
<dbReference type="PANTHER" id="PTHR37951:SF1">
    <property type="entry name" value="TYPE VI SECRETION SYSTEM COMPONENT TSSA1"/>
    <property type="match status" value="1"/>
</dbReference>
<evidence type="ECO:0000259" key="2">
    <source>
        <dbReference type="Pfam" id="PF06812"/>
    </source>
</evidence>
<dbReference type="EMBL" id="BSPG01000001">
    <property type="protein sequence ID" value="GLS42224.1"/>
    <property type="molecule type" value="Genomic_DNA"/>
</dbReference>